<protein>
    <submittedName>
        <fullName evidence="6">Colicin V production protein</fullName>
    </submittedName>
</protein>
<keyword evidence="4 5" id="KW-0472">Membrane</keyword>
<dbReference type="GO" id="GO:0016020">
    <property type="term" value="C:membrane"/>
    <property type="evidence" value="ECO:0007669"/>
    <property type="project" value="UniProtKB-SubCell"/>
</dbReference>
<evidence type="ECO:0000256" key="5">
    <source>
        <dbReference type="SAM" id="Phobius"/>
    </source>
</evidence>
<dbReference type="EMBL" id="FMWK01000015">
    <property type="protein sequence ID" value="SCZ80561.1"/>
    <property type="molecule type" value="Genomic_DNA"/>
</dbReference>
<feature type="transmembrane region" description="Helical" evidence="5">
    <location>
        <begin position="132"/>
        <end position="152"/>
    </location>
</feature>
<dbReference type="AlphaFoldDB" id="A0A1G5S490"/>
<evidence type="ECO:0000256" key="3">
    <source>
        <dbReference type="ARBA" id="ARBA00022989"/>
    </source>
</evidence>
<dbReference type="InterPro" id="IPR003825">
    <property type="entry name" value="Colicin-V_CvpA"/>
</dbReference>
<dbReference type="GO" id="GO:0009403">
    <property type="term" value="P:toxin biosynthetic process"/>
    <property type="evidence" value="ECO:0007669"/>
    <property type="project" value="InterPro"/>
</dbReference>
<name>A0A1G5S490_PSEXY</name>
<evidence type="ECO:0000256" key="2">
    <source>
        <dbReference type="ARBA" id="ARBA00022692"/>
    </source>
</evidence>
<accession>A0A1G5S490</accession>
<feature type="transmembrane region" description="Helical" evidence="5">
    <location>
        <begin position="12"/>
        <end position="28"/>
    </location>
</feature>
<dbReference type="RefSeq" id="WP_090163633.1">
    <property type="nucleotide sequence ID" value="NZ_FMWK01000015.1"/>
</dbReference>
<proteinExistence type="predicted"/>
<gene>
    <name evidence="6" type="ORF">SAMN02910350_02355</name>
</gene>
<evidence type="ECO:0000313" key="6">
    <source>
        <dbReference type="EMBL" id="SCZ80561.1"/>
    </source>
</evidence>
<feature type="transmembrane region" description="Helical" evidence="5">
    <location>
        <begin position="35"/>
        <end position="57"/>
    </location>
</feature>
<reference evidence="6 7" key="1">
    <citation type="submission" date="2016-10" db="EMBL/GenBank/DDBJ databases">
        <authorList>
            <person name="de Groot N.N."/>
        </authorList>
    </citation>
    <scope>NUCLEOTIDE SEQUENCE [LARGE SCALE GENOMIC DNA]</scope>
    <source>
        <strain evidence="6 7">DSM 10317</strain>
    </source>
</reference>
<evidence type="ECO:0000313" key="7">
    <source>
        <dbReference type="Proteomes" id="UP000199428"/>
    </source>
</evidence>
<comment type="subcellular location">
    <subcellularLocation>
        <location evidence="1">Membrane</location>
        <topology evidence="1">Multi-pass membrane protein</topology>
    </subcellularLocation>
</comment>
<organism evidence="6 7">
    <name type="scientific">Pseudobutyrivibrio xylanivorans</name>
    <dbReference type="NCBI Taxonomy" id="185007"/>
    <lineage>
        <taxon>Bacteria</taxon>
        <taxon>Bacillati</taxon>
        <taxon>Bacillota</taxon>
        <taxon>Clostridia</taxon>
        <taxon>Lachnospirales</taxon>
        <taxon>Lachnospiraceae</taxon>
        <taxon>Pseudobutyrivibrio</taxon>
    </lineage>
</organism>
<feature type="transmembrane region" description="Helical" evidence="5">
    <location>
        <begin position="172"/>
        <end position="192"/>
    </location>
</feature>
<dbReference type="Proteomes" id="UP000199428">
    <property type="component" value="Unassembled WGS sequence"/>
</dbReference>
<dbReference type="Pfam" id="PF02674">
    <property type="entry name" value="Colicin_V"/>
    <property type="match status" value="1"/>
</dbReference>
<sequence length="229" mass="25159">MEYVERLVSNPVLIVFIVLMLFCIIRGAKRGMLRIIYGLVSWIFLICFVNFACGVVSDYLNVNTPIPTMVQESIVTHLKDKYESSEQEEEGTGTDAVMKLVPPSVKEKLDETIQTSIDTTIQLISHELSETAIHGISIVISVIAGTLALYLLSKVIALLGLVPGIRGVNKTLGIIAGFGEGILITWVCMYLADCFPASELGSLIIEKTQVEPILTLVYETNIIERIIGI</sequence>
<evidence type="ECO:0000256" key="4">
    <source>
        <dbReference type="ARBA" id="ARBA00023136"/>
    </source>
</evidence>
<keyword evidence="3 5" id="KW-1133">Transmembrane helix</keyword>
<keyword evidence="2 5" id="KW-0812">Transmembrane</keyword>
<evidence type="ECO:0000256" key="1">
    <source>
        <dbReference type="ARBA" id="ARBA00004141"/>
    </source>
</evidence>